<proteinExistence type="predicted"/>
<protein>
    <submittedName>
        <fullName evidence="2">Lytic transglycosylase domain-containing protein</fullName>
    </submittedName>
</protein>
<dbReference type="Proteomes" id="UP000306813">
    <property type="component" value="Unassembled WGS sequence"/>
</dbReference>
<dbReference type="Gene3D" id="1.10.530.10">
    <property type="match status" value="1"/>
</dbReference>
<comment type="caution">
    <text evidence="2">The sequence shown here is derived from an EMBL/GenBank/DDBJ whole genome shotgun (WGS) entry which is preliminary data.</text>
</comment>
<dbReference type="RefSeq" id="WP_139021555.1">
    <property type="nucleotide sequence ID" value="NZ_JAPMRF010000016.1"/>
</dbReference>
<evidence type="ECO:0000313" key="2">
    <source>
        <dbReference type="EMBL" id="TNB55909.1"/>
    </source>
</evidence>
<dbReference type="CDD" id="cd13400">
    <property type="entry name" value="LT_IagB-like"/>
    <property type="match status" value="1"/>
</dbReference>
<dbReference type="EMBL" id="VDBS01000064">
    <property type="protein sequence ID" value="TNB55909.1"/>
    <property type="molecule type" value="Genomic_DNA"/>
</dbReference>
<gene>
    <name evidence="2" type="ORF">FDW42_08320</name>
</gene>
<evidence type="ECO:0000259" key="1">
    <source>
        <dbReference type="Pfam" id="PF01464"/>
    </source>
</evidence>
<name>A0AAX2UHE8_9BACT</name>
<dbReference type="InterPro" id="IPR008258">
    <property type="entry name" value="Transglycosylase_SLT_dom_1"/>
</dbReference>
<dbReference type="AlphaFoldDB" id="A0AAX2UHE8"/>
<dbReference type="Pfam" id="PF01464">
    <property type="entry name" value="SLT"/>
    <property type="match status" value="1"/>
</dbReference>
<evidence type="ECO:0000313" key="3">
    <source>
        <dbReference type="Proteomes" id="UP000306813"/>
    </source>
</evidence>
<dbReference type="InterPro" id="IPR023346">
    <property type="entry name" value="Lysozyme-like_dom_sf"/>
</dbReference>
<dbReference type="SUPFAM" id="SSF53955">
    <property type="entry name" value="Lysozyme-like"/>
    <property type="match status" value="1"/>
</dbReference>
<accession>A0AAX2UHE8</accession>
<sequence length="149" mass="17266">MRQIFIITFLITTLSANYYIEAGKRFGIDPQLLWTIAYKESRLNPNIISKKNKNGSYDIGIMQINSIHLPRLKKQYGINKDDLLNPKINIFIGAEILKMCFDKHGLNEKAITCYNGRIKNNNYGKEVLSLLKEAKENNGRIQRRKYGKN</sequence>
<organism evidence="2 3">
    <name type="scientific">Campylobacter helveticus</name>
    <dbReference type="NCBI Taxonomy" id="28898"/>
    <lineage>
        <taxon>Bacteria</taxon>
        <taxon>Pseudomonadati</taxon>
        <taxon>Campylobacterota</taxon>
        <taxon>Epsilonproteobacteria</taxon>
        <taxon>Campylobacterales</taxon>
        <taxon>Campylobacteraceae</taxon>
        <taxon>Campylobacter</taxon>
    </lineage>
</organism>
<feature type="domain" description="Transglycosylase SLT" evidence="1">
    <location>
        <begin position="18"/>
        <end position="116"/>
    </location>
</feature>
<reference evidence="2 3" key="1">
    <citation type="submission" date="2019-05" db="EMBL/GenBank/DDBJ databases">
        <title>Draft genomes of eight strains of Campylobacter helveticus isolated from cats and a dog in New Zealand.</title>
        <authorList>
            <person name="Bojanic K."/>
            <person name="Midwinter A.C."/>
            <person name="Biggs P.J."/>
            <person name="Acke E."/>
            <person name="Cornelius A.J."/>
            <person name="Marshall J.C."/>
        </authorList>
    </citation>
    <scope>NUCLEOTIDE SEQUENCE [LARGE SCALE GENOMIC DNA]</scope>
    <source>
        <strain evidence="2 3">ACP123b</strain>
    </source>
</reference>